<evidence type="ECO:0000256" key="3">
    <source>
        <dbReference type="ARBA" id="ARBA00023125"/>
    </source>
</evidence>
<reference evidence="7" key="2">
    <citation type="submission" date="2023-01" db="EMBL/GenBank/DDBJ databases">
        <title>Human gut microbiome strain richness.</title>
        <authorList>
            <person name="Chen-Liaw A."/>
        </authorList>
    </citation>
    <scope>NUCLEOTIDE SEQUENCE</scope>
    <source>
        <strain evidence="7">B1_m1001713B170214d0_201011</strain>
    </source>
</reference>
<evidence type="ECO:0000259" key="5">
    <source>
        <dbReference type="PROSITE" id="PS50931"/>
    </source>
</evidence>
<evidence type="ECO:0000313" key="8">
    <source>
        <dbReference type="Proteomes" id="UP001300871"/>
    </source>
</evidence>
<evidence type="ECO:0000256" key="1">
    <source>
        <dbReference type="ARBA" id="ARBA00009437"/>
    </source>
</evidence>
<dbReference type="GO" id="GO:0005829">
    <property type="term" value="C:cytosol"/>
    <property type="evidence" value="ECO:0007669"/>
    <property type="project" value="TreeGrafter"/>
</dbReference>
<dbReference type="Proteomes" id="UP001300871">
    <property type="component" value="Unassembled WGS sequence"/>
</dbReference>
<name>A0AAW6AUV0_CLOSY</name>
<feature type="domain" description="HTH lysR-type" evidence="5">
    <location>
        <begin position="1"/>
        <end position="58"/>
    </location>
</feature>
<dbReference type="GO" id="GO:0003700">
    <property type="term" value="F:DNA-binding transcription factor activity"/>
    <property type="evidence" value="ECO:0007669"/>
    <property type="project" value="InterPro"/>
</dbReference>
<dbReference type="GeneID" id="57967092"/>
<dbReference type="EMBL" id="JAQLGM010000020">
    <property type="protein sequence ID" value="MDB2000476.1"/>
    <property type="molecule type" value="Genomic_DNA"/>
</dbReference>
<dbReference type="InterPro" id="IPR036390">
    <property type="entry name" value="WH_DNA-bd_sf"/>
</dbReference>
<protein>
    <submittedName>
        <fullName evidence="7">LysR family transcriptional regulator</fullName>
    </submittedName>
</protein>
<sequence>MTLESYRNFVAIVESGSILAASNKLLIAQPSLSNQLKNIETYYGAKLLIRNRHRLELTDAGRVFYLRAKEICQAEEKLQDEIHNKKTGFSELLKLSIPAGNSAYFLHHLFDDFRAAYPNVNFDFYEIPSDFAIPNVLNHVTEIGLIRSSLPGYASLAVYPYEKEEIVAICRPEHPLMQSGSIIDISLLADYPLAVPFDCLDLVRSSFGHHLLAPNISIITSSNATAIEWARSFKTVALASLTAADFQHIRDLTVKHFSDENLFITSAFIVNKEYPLSHAARNFLRFHGVEGGG</sequence>
<dbReference type="Gene3D" id="3.40.190.290">
    <property type="match status" value="1"/>
</dbReference>
<dbReference type="InterPro" id="IPR036388">
    <property type="entry name" value="WH-like_DNA-bd_sf"/>
</dbReference>
<keyword evidence="2" id="KW-0805">Transcription regulation</keyword>
<dbReference type="SUPFAM" id="SSF46785">
    <property type="entry name" value="Winged helix' DNA-binding domain"/>
    <property type="match status" value="1"/>
</dbReference>
<comment type="caution">
    <text evidence="7">The sequence shown here is derived from an EMBL/GenBank/DDBJ whole genome shotgun (WGS) entry which is preliminary data.</text>
</comment>
<comment type="similarity">
    <text evidence="1">Belongs to the LysR transcriptional regulatory family.</text>
</comment>
<evidence type="ECO:0000256" key="2">
    <source>
        <dbReference type="ARBA" id="ARBA00023015"/>
    </source>
</evidence>
<dbReference type="Pfam" id="PF00126">
    <property type="entry name" value="HTH_1"/>
    <property type="match status" value="1"/>
</dbReference>
<dbReference type="CDD" id="cd05466">
    <property type="entry name" value="PBP2_LTTR_substrate"/>
    <property type="match status" value="1"/>
</dbReference>
<dbReference type="Pfam" id="PF03466">
    <property type="entry name" value="LysR_substrate"/>
    <property type="match status" value="1"/>
</dbReference>
<dbReference type="InterPro" id="IPR050950">
    <property type="entry name" value="HTH-type_LysR_regulators"/>
</dbReference>
<dbReference type="InterPro" id="IPR005119">
    <property type="entry name" value="LysR_subst-bd"/>
</dbReference>
<reference evidence="6" key="1">
    <citation type="journal article" date="2022" name="Cell Host Microbe">
        <title>Colonization of the live biotherapeutic product VE303 and modulation of the microbiota and metabolites in healthy volunteers.</title>
        <authorList>
            <person name="Dsouza M."/>
            <person name="Menon R."/>
            <person name="Crossette E."/>
            <person name="Bhattarai S.K."/>
            <person name="Schneider J."/>
            <person name="Kim Y.G."/>
            <person name="Reddy S."/>
            <person name="Caballero S."/>
            <person name="Felix C."/>
            <person name="Cornacchione L."/>
            <person name="Hendrickson J."/>
            <person name="Watson A.R."/>
            <person name="Minot S.S."/>
            <person name="Greenfield N."/>
            <person name="Schopf L."/>
            <person name="Szabady R."/>
            <person name="Patarroyo J."/>
            <person name="Smith W."/>
            <person name="Harrison P."/>
            <person name="Kuijper E.J."/>
            <person name="Kelly C.P."/>
            <person name="Olle B."/>
            <person name="Bobilev D."/>
            <person name="Silber J.L."/>
            <person name="Bucci V."/>
            <person name="Roberts B."/>
            <person name="Faith J."/>
            <person name="Norman J.M."/>
        </authorList>
    </citation>
    <scope>NUCLEOTIDE SEQUENCE</scope>
    <source>
        <strain evidence="6">VE303-04</strain>
    </source>
</reference>
<dbReference type="SUPFAM" id="SSF53850">
    <property type="entry name" value="Periplasmic binding protein-like II"/>
    <property type="match status" value="1"/>
</dbReference>
<dbReference type="PROSITE" id="PS50931">
    <property type="entry name" value="HTH_LYSR"/>
    <property type="match status" value="1"/>
</dbReference>
<dbReference type="Proteomes" id="UP001203136">
    <property type="component" value="Unassembled WGS sequence"/>
</dbReference>
<dbReference type="AlphaFoldDB" id="A0AAW6AUV0"/>
<dbReference type="GO" id="GO:0003677">
    <property type="term" value="F:DNA binding"/>
    <property type="evidence" value="ECO:0007669"/>
    <property type="project" value="UniProtKB-KW"/>
</dbReference>
<keyword evidence="4" id="KW-0804">Transcription</keyword>
<dbReference type="EMBL" id="JAINVB010000001">
    <property type="protein sequence ID" value="MCK0085125.1"/>
    <property type="molecule type" value="Genomic_DNA"/>
</dbReference>
<accession>A0AAW6AUV0</accession>
<dbReference type="Gene3D" id="1.10.10.10">
    <property type="entry name" value="Winged helix-like DNA-binding domain superfamily/Winged helix DNA-binding domain"/>
    <property type="match status" value="1"/>
</dbReference>
<dbReference type="InterPro" id="IPR000847">
    <property type="entry name" value="LysR_HTH_N"/>
</dbReference>
<evidence type="ECO:0000313" key="6">
    <source>
        <dbReference type="EMBL" id="MCK0085125.1"/>
    </source>
</evidence>
<evidence type="ECO:0000256" key="4">
    <source>
        <dbReference type="ARBA" id="ARBA00023163"/>
    </source>
</evidence>
<gene>
    <name evidence="6" type="ORF">K5I21_04385</name>
    <name evidence="7" type="ORF">PM006_09710</name>
</gene>
<organism evidence="7 8">
    <name type="scientific">Clostridium symbiosum</name>
    <name type="common">Bacteroides symbiosus</name>
    <dbReference type="NCBI Taxonomy" id="1512"/>
    <lineage>
        <taxon>Bacteria</taxon>
        <taxon>Bacillati</taxon>
        <taxon>Bacillota</taxon>
        <taxon>Clostridia</taxon>
        <taxon>Lachnospirales</taxon>
        <taxon>Lachnospiraceae</taxon>
        <taxon>Otoolea</taxon>
    </lineage>
</organism>
<keyword evidence="3" id="KW-0238">DNA-binding</keyword>
<dbReference type="PANTHER" id="PTHR30419:SF8">
    <property type="entry name" value="NITROGEN ASSIMILATION TRANSCRIPTIONAL ACTIVATOR-RELATED"/>
    <property type="match status" value="1"/>
</dbReference>
<proteinExistence type="inferred from homology"/>
<evidence type="ECO:0000313" key="7">
    <source>
        <dbReference type="EMBL" id="MDB2000476.1"/>
    </source>
</evidence>
<dbReference type="RefSeq" id="WP_003509177.1">
    <property type="nucleotide sequence ID" value="NZ_BAABZD010000001.1"/>
</dbReference>
<dbReference type="PANTHER" id="PTHR30419">
    <property type="entry name" value="HTH-TYPE TRANSCRIPTIONAL REGULATOR YBHD"/>
    <property type="match status" value="1"/>
</dbReference>